<dbReference type="OrthoDB" id="545910at2759"/>
<feature type="compositionally biased region" description="Polar residues" evidence="2">
    <location>
        <begin position="19"/>
        <end position="40"/>
    </location>
</feature>
<feature type="domain" description="Fe2OG dioxygenase" evidence="3">
    <location>
        <begin position="199"/>
        <end position="307"/>
    </location>
</feature>
<dbReference type="SUPFAM" id="SSF51197">
    <property type="entry name" value="Clavaminate synthase-like"/>
    <property type="match status" value="1"/>
</dbReference>
<evidence type="ECO:0000259" key="3">
    <source>
        <dbReference type="PROSITE" id="PS51471"/>
    </source>
</evidence>
<dbReference type="KEGG" id="bgt:106056468"/>
<dbReference type="PANTHER" id="PTHR31212:SF4">
    <property type="entry name" value="ALPHA-KETOGLUTARATE-DEPENDENT DIOXYGENASE ALKB HOMOLOG 3"/>
    <property type="match status" value="1"/>
</dbReference>
<dbReference type="VEuPathDB" id="VectorBase:BGLB039377"/>
<organism evidence="4 5">
    <name type="scientific">Biomphalaria glabrata</name>
    <name type="common">Bloodfluke planorb</name>
    <name type="synonym">Freshwater snail</name>
    <dbReference type="NCBI Taxonomy" id="6526"/>
    <lineage>
        <taxon>Eukaryota</taxon>
        <taxon>Metazoa</taxon>
        <taxon>Spiralia</taxon>
        <taxon>Lophotrochozoa</taxon>
        <taxon>Mollusca</taxon>
        <taxon>Gastropoda</taxon>
        <taxon>Heterobranchia</taxon>
        <taxon>Euthyneura</taxon>
        <taxon>Panpulmonata</taxon>
        <taxon>Hygrophila</taxon>
        <taxon>Lymnaeoidea</taxon>
        <taxon>Planorbidae</taxon>
        <taxon>Biomphalaria</taxon>
    </lineage>
</organism>
<dbReference type="InterPro" id="IPR027450">
    <property type="entry name" value="AlkB-like"/>
</dbReference>
<accession>A0A2C9M782</accession>
<dbReference type="GO" id="GO:0051213">
    <property type="term" value="F:dioxygenase activity"/>
    <property type="evidence" value="ECO:0007669"/>
    <property type="project" value="InterPro"/>
</dbReference>
<evidence type="ECO:0000313" key="4">
    <source>
        <dbReference type="EnsemblMetazoa" id="BGLB039377-PA"/>
    </source>
</evidence>
<proteinExistence type="predicted"/>
<dbReference type="PANTHER" id="PTHR31212">
    <property type="entry name" value="ALPHA-KETOGLUTARATE-DEPENDENT DIOXYGENASE ALKB HOMOLOG 3"/>
    <property type="match status" value="1"/>
</dbReference>
<feature type="region of interest" description="Disordered" evidence="2">
    <location>
        <begin position="1"/>
        <end position="55"/>
    </location>
</feature>
<dbReference type="EnsemblMetazoa" id="BGLB039377-RA">
    <property type="protein sequence ID" value="BGLB039377-PA"/>
    <property type="gene ID" value="BGLB039377"/>
</dbReference>
<dbReference type="AlphaFoldDB" id="A0A2C9M782"/>
<evidence type="ECO:0000313" key="5">
    <source>
        <dbReference type="Proteomes" id="UP000076420"/>
    </source>
</evidence>
<sequence>MNMNTGNQRRSRVQGGWAATSNGASSRLKSSATAVSSSDIACSKKGDKLPTNNAISQKEKMKAPIWLGKNIDQVVPKSKYVFEDPEEEIKVKPEDQVILKPGVYDISTEPSGLSRLRYFPQFIEFSRSEAIFAELYDSIEWHQRSDIHNGVHAIQPRLTQWYSDLPYTYSGITVEANTSEWPKALKELKEQLIEVTGIEFNSLAANLYRDGHDSIGWHTDDEPIMGKRPVIASLSFGEERVFELRKKPPLNESGERDYTYSQVIRIPLRSGALLIMEGCTQLDWQHRVPKEYHDRGPRINITFRVARPVEES</sequence>
<dbReference type="InterPro" id="IPR032854">
    <property type="entry name" value="ALKBH3"/>
</dbReference>
<protein>
    <recommendedName>
        <fullName evidence="3">Fe2OG dioxygenase domain-containing protein</fullName>
    </recommendedName>
</protein>
<dbReference type="GO" id="GO:0006307">
    <property type="term" value="P:DNA alkylation repair"/>
    <property type="evidence" value="ECO:0007669"/>
    <property type="project" value="InterPro"/>
</dbReference>
<dbReference type="Proteomes" id="UP000076420">
    <property type="component" value="Unassembled WGS sequence"/>
</dbReference>
<dbReference type="Pfam" id="PF13532">
    <property type="entry name" value="2OG-FeII_Oxy_2"/>
    <property type="match status" value="1"/>
</dbReference>
<dbReference type="VEuPathDB" id="VectorBase:BGLAX_047002"/>
<evidence type="ECO:0000256" key="1">
    <source>
        <dbReference type="ARBA" id="ARBA00001954"/>
    </source>
</evidence>
<dbReference type="InterPro" id="IPR037151">
    <property type="entry name" value="AlkB-like_sf"/>
</dbReference>
<dbReference type="InterPro" id="IPR005123">
    <property type="entry name" value="Oxoglu/Fe-dep_dioxygenase_dom"/>
</dbReference>
<gene>
    <name evidence="4" type="primary">106056468</name>
</gene>
<name>A0A2C9M782_BIOGL</name>
<comment type="cofactor">
    <cofactor evidence="1">
        <name>Fe(2+)</name>
        <dbReference type="ChEBI" id="CHEBI:29033"/>
    </cofactor>
</comment>
<evidence type="ECO:0000256" key="2">
    <source>
        <dbReference type="SAM" id="MobiDB-lite"/>
    </source>
</evidence>
<dbReference type="GO" id="GO:0005739">
    <property type="term" value="C:mitochondrion"/>
    <property type="evidence" value="ECO:0007669"/>
    <property type="project" value="TreeGrafter"/>
</dbReference>
<dbReference type="STRING" id="6526.A0A2C9M782"/>
<dbReference type="GO" id="GO:0005654">
    <property type="term" value="C:nucleoplasm"/>
    <property type="evidence" value="ECO:0007669"/>
    <property type="project" value="TreeGrafter"/>
</dbReference>
<dbReference type="PROSITE" id="PS51471">
    <property type="entry name" value="FE2OG_OXY"/>
    <property type="match status" value="1"/>
</dbReference>
<dbReference type="Gene3D" id="2.60.120.590">
    <property type="entry name" value="Alpha-ketoglutarate-dependent dioxygenase AlkB-like"/>
    <property type="match status" value="1"/>
</dbReference>
<reference evidence="4" key="1">
    <citation type="submission" date="2020-05" db="UniProtKB">
        <authorList>
            <consortium name="EnsemblMetazoa"/>
        </authorList>
    </citation>
    <scope>IDENTIFICATION</scope>
    <source>
        <strain evidence="4">BB02</strain>
    </source>
</reference>